<name>A0A1D6EH92_MAIZE</name>
<reference evidence="1" key="1">
    <citation type="submission" date="2015-12" db="EMBL/GenBank/DDBJ databases">
        <title>Update maize B73 reference genome by single molecule sequencing technologies.</title>
        <authorList>
            <consortium name="Maize Genome Sequencing Project"/>
            <person name="Ware D."/>
        </authorList>
    </citation>
    <scope>NUCLEOTIDE SEQUENCE [LARGE SCALE GENOMIC DNA]</scope>
    <source>
        <tissue evidence="1">Seedling</tissue>
    </source>
</reference>
<evidence type="ECO:0000313" key="1">
    <source>
        <dbReference type="EMBL" id="ONM19494.1"/>
    </source>
</evidence>
<organism evidence="1">
    <name type="scientific">Zea mays</name>
    <name type="common">Maize</name>
    <dbReference type="NCBI Taxonomy" id="4577"/>
    <lineage>
        <taxon>Eukaryota</taxon>
        <taxon>Viridiplantae</taxon>
        <taxon>Streptophyta</taxon>
        <taxon>Embryophyta</taxon>
        <taxon>Tracheophyta</taxon>
        <taxon>Spermatophyta</taxon>
        <taxon>Magnoliopsida</taxon>
        <taxon>Liliopsida</taxon>
        <taxon>Poales</taxon>
        <taxon>Poaceae</taxon>
        <taxon>PACMAD clade</taxon>
        <taxon>Panicoideae</taxon>
        <taxon>Andropogonodae</taxon>
        <taxon>Andropogoneae</taxon>
        <taxon>Tripsacinae</taxon>
        <taxon>Zea</taxon>
    </lineage>
</organism>
<proteinExistence type="predicted"/>
<accession>A0A1D6EH92</accession>
<dbReference type="EMBL" id="CM007648">
    <property type="protein sequence ID" value="ONM19494.1"/>
    <property type="molecule type" value="Genomic_DNA"/>
</dbReference>
<sequence>MQRSRCDRITSRRSGDDVVARDMGAEVVVLRWWQDRKETKKQEPGLFNNMTESLRRGRVR</sequence>
<dbReference type="InParanoid" id="A0A1D6EH92"/>
<protein>
    <submittedName>
        <fullName evidence="1">Uncharacterized protein</fullName>
    </submittedName>
</protein>
<gene>
    <name evidence="1" type="ORF">ZEAMMB73_Zm00001d004736</name>
</gene>
<dbReference type="AlphaFoldDB" id="A0A1D6EH92"/>